<feature type="transmembrane region" description="Helical" evidence="1">
    <location>
        <begin position="80"/>
        <end position="102"/>
    </location>
</feature>
<reference evidence="2 3" key="1">
    <citation type="journal article" date="2012" name="J. Bacteriol.">
        <title>Complete genome sequence of Alcanivorax dieselolei type strain B5.</title>
        <authorList>
            <person name="Lai Q."/>
            <person name="Li W."/>
            <person name="Shao Z."/>
        </authorList>
    </citation>
    <scope>NUCLEOTIDE SEQUENCE [LARGE SCALE GENOMIC DNA]</scope>
    <source>
        <strain evidence="3">DSM 16502 / CGMCC 1.3690 / B-5</strain>
    </source>
</reference>
<dbReference type="OrthoDB" id="6078289at2"/>
<feature type="transmembrane region" description="Helical" evidence="1">
    <location>
        <begin position="354"/>
        <end position="378"/>
    </location>
</feature>
<feature type="transmembrane region" description="Helical" evidence="1">
    <location>
        <begin position="40"/>
        <end position="59"/>
    </location>
</feature>
<dbReference type="eggNOG" id="ENOG5033A46">
    <property type="taxonomic scope" value="Bacteria"/>
</dbReference>
<feature type="transmembrane region" description="Helical" evidence="1">
    <location>
        <begin position="266"/>
        <end position="288"/>
    </location>
</feature>
<feature type="transmembrane region" description="Helical" evidence="1">
    <location>
        <begin position="231"/>
        <end position="254"/>
    </location>
</feature>
<gene>
    <name evidence="2" type="ordered locus">B5T_00135</name>
</gene>
<dbReference type="PATRIC" id="fig|930169.3.peg.134"/>
<feature type="transmembrane region" description="Helical" evidence="1">
    <location>
        <begin position="122"/>
        <end position="146"/>
    </location>
</feature>
<evidence type="ECO:0000313" key="3">
    <source>
        <dbReference type="Proteomes" id="UP000006286"/>
    </source>
</evidence>
<accession>K0C7A9</accession>
<feature type="transmembrane region" description="Helical" evidence="1">
    <location>
        <begin position="7"/>
        <end position="28"/>
    </location>
</feature>
<evidence type="ECO:0000256" key="1">
    <source>
        <dbReference type="SAM" id="Phobius"/>
    </source>
</evidence>
<proteinExistence type="predicted"/>
<protein>
    <recommendedName>
        <fullName evidence="4">DUF4190 domain-containing protein</fullName>
    </recommendedName>
</protein>
<keyword evidence="3" id="KW-1185">Reference proteome</keyword>
<feature type="transmembrane region" description="Helical" evidence="1">
    <location>
        <begin position="206"/>
        <end position="224"/>
    </location>
</feature>
<dbReference type="RefSeq" id="WP_014992504.1">
    <property type="nucleotide sequence ID" value="NC_018691.1"/>
</dbReference>
<organism evidence="2 3">
    <name type="scientific">Alcanivorax dieselolei (strain DSM 16502 / CGMCC 1.3690 / MCCC 1A00001 / B-5)</name>
    <name type="common">Alloalcanivorax dieselolei</name>
    <dbReference type="NCBI Taxonomy" id="930169"/>
    <lineage>
        <taxon>Bacteria</taxon>
        <taxon>Pseudomonadati</taxon>
        <taxon>Pseudomonadota</taxon>
        <taxon>Gammaproteobacteria</taxon>
        <taxon>Oceanospirillales</taxon>
        <taxon>Alcanivoracaceae</taxon>
        <taxon>Alloalcanivorax</taxon>
    </lineage>
</organism>
<dbReference type="AlphaFoldDB" id="K0C7A9"/>
<evidence type="ECO:0000313" key="2">
    <source>
        <dbReference type="EMBL" id="AFT68423.1"/>
    </source>
</evidence>
<dbReference type="Proteomes" id="UP000006286">
    <property type="component" value="Chromosome"/>
</dbReference>
<feature type="transmembrane region" description="Helical" evidence="1">
    <location>
        <begin position="313"/>
        <end position="334"/>
    </location>
</feature>
<keyword evidence="1" id="KW-0812">Transmembrane</keyword>
<dbReference type="HOGENOM" id="CLU_705223_0_0_6"/>
<evidence type="ECO:0008006" key="4">
    <source>
        <dbReference type="Google" id="ProtNLM"/>
    </source>
</evidence>
<feature type="transmembrane region" description="Helical" evidence="1">
    <location>
        <begin position="167"/>
        <end position="194"/>
    </location>
</feature>
<keyword evidence="1" id="KW-0472">Membrane</keyword>
<dbReference type="EMBL" id="CP003466">
    <property type="protein sequence ID" value="AFT68423.1"/>
    <property type="molecule type" value="Genomic_DNA"/>
</dbReference>
<name>K0C7A9_ALCDB</name>
<dbReference type="STRING" id="930169.B5T_00135"/>
<keyword evidence="1" id="KW-1133">Transmembrane helix</keyword>
<sequence>MPSGSDLSILTALNLLQLLIPFLVGVSLSAKHMRPYRVPALLVLIASVLMLLDMGYGALGPALSFFRLPSITGVFINNSIHSVLGACTVLLLMSAVFVSRGHPPVTGTLEADRTSPVSAHRGALTVTLGLVSLLLPPVGVFAWILGARDLRAMREGRMATTGRDSTLVGMILGIIVSTVFVLALLTAGCFILGISSSTMLSVPSGLRTLVQFGVGITFAVLLLWRNRKAALLMFIASILVLLPVAYGFIISLWLPPGGPVPDLALISGSVLGVLTLSLLLLLIGAAFAGRRHPSPGSAEEEIPRPTHHHGSPVLALGLVSLLAIQPLGIAPWVLGVQDLRAMREGRLDPAGRTATLAGTVMGVIAVLLFLLALAVLAFTVTHFVEHYRPFH</sequence>
<dbReference type="KEGG" id="adi:B5T_00135"/>